<feature type="domain" description="DNA helicase Pif1-like 2B" evidence="1">
    <location>
        <begin position="372"/>
        <end position="418"/>
    </location>
</feature>
<name>A0A811MVF9_9POAL</name>
<evidence type="ECO:0000313" key="2">
    <source>
        <dbReference type="EMBL" id="CAD6210906.1"/>
    </source>
</evidence>
<accession>A0A811MVF9</accession>
<dbReference type="Pfam" id="PF21530">
    <property type="entry name" value="Pif1_2B_dom"/>
    <property type="match status" value="1"/>
</dbReference>
<dbReference type="EMBL" id="CAJGYO010000002">
    <property type="protein sequence ID" value="CAD6210906.1"/>
    <property type="molecule type" value="Genomic_DNA"/>
</dbReference>
<comment type="caution">
    <text evidence="2">The sequence shown here is derived from an EMBL/GenBank/DDBJ whole genome shotgun (WGS) entry which is preliminary data.</text>
</comment>
<dbReference type="SUPFAM" id="SSF52540">
    <property type="entry name" value="P-loop containing nucleoside triphosphate hydrolases"/>
    <property type="match status" value="1"/>
</dbReference>
<dbReference type="AlphaFoldDB" id="A0A811MVF9"/>
<proteinExistence type="predicted"/>
<keyword evidence="3" id="KW-1185">Reference proteome</keyword>
<dbReference type="PANTHER" id="PTHR10492">
    <property type="match status" value="1"/>
</dbReference>
<evidence type="ECO:0000313" key="3">
    <source>
        <dbReference type="Proteomes" id="UP000604825"/>
    </source>
</evidence>
<dbReference type="InterPro" id="IPR027417">
    <property type="entry name" value="P-loop_NTPase"/>
</dbReference>
<sequence length="420" mass="48347">MEKYLFKYTNKGPDLAKVAIQNKEDHNAAPINEIKQYLDCRCMTPNDAAWCLLQFDIHRTDPSIERLHAHLPLENSIIYAEDDNLEEVVCDPRNTVTKLTAWFEANKTHPQAREFTYVEFPEHWTWHADGKYWQQRRNNRAKIGRITNISPNEGEVFYLRMLLHIVKGARCYSDLRNVAGHHYPTFQATCEALGLLGDDREWSHAMTDAAHWALPYQLCQLFVTMLLFCQVASPARLFDEFAQIMGDDMRYRILRLTPGIPEPLLQSQIRSYVLLELDNLLKNAGYTLDRFQLPQPEDENMRLRSPSLLPDEKIELQQFAEWLLSIGTELAAGINSQIMSQIATEEMSYYSCDTIDDSSANYCTVQCLYPTEFLNTICMSGLPDHHLQLKVGVPIMLLRNLDPTKGLCNGTRLIVTQLTV</sequence>
<dbReference type="OrthoDB" id="677382at2759"/>
<dbReference type="InterPro" id="IPR049163">
    <property type="entry name" value="Pif1-like_2B_dom"/>
</dbReference>
<dbReference type="Proteomes" id="UP000604825">
    <property type="component" value="Unassembled WGS sequence"/>
</dbReference>
<protein>
    <recommendedName>
        <fullName evidence="1">DNA helicase Pif1-like 2B domain-containing protein</fullName>
    </recommendedName>
</protein>
<dbReference type="PANTHER" id="PTHR10492:SF90">
    <property type="entry name" value="ATP-DEPENDENT DNA HELICASE"/>
    <property type="match status" value="1"/>
</dbReference>
<reference evidence="2" key="1">
    <citation type="submission" date="2020-10" db="EMBL/GenBank/DDBJ databases">
        <authorList>
            <person name="Han B."/>
            <person name="Lu T."/>
            <person name="Zhao Q."/>
            <person name="Huang X."/>
            <person name="Zhao Y."/>
        </authorList>
    </citation>
    <scope>NUCLEOTIDE SEQUENCE</scope>
</reference>
<organism evidence="2 3">
    <name type="scientific">Miscanthus lutarioriparius</name>
    <dbReference type="NCBI Taxonomy" id="422564"/>
    <lineage>
        <taxon>Eukaryota</taxon>
        <taxon>Viridiplantae</taxon>
        <taxon>Streptophyta</taxon>
        <taxon>Embryophyta</taxon>
        <taxon>Tracheophyta</taxon>
        <taxon>Spermatophyta</taxon>
        <taxon>Magnoliopsida</taxon>
        <taxon>Liliopsida</taxon>
        <taxon>Poales</taxon>
        <taxon>Poaceae</taxon>
        <taxon>PACMAD clade</taxon>
        <taxon>Panicoideae</taxon>
        <taxon>Andropogonodae</taxon>
        <taxon>Andropogoneae</taxon>
        <taxon>Saccharinae</taxon>
        <taxon>Miscanthus</taxon>
    </lineage>
</organism>
<evidence type="ECO:0000259" key="1">
    <source>
        <dbReference type="Pfam" id="PF21530"/>
    </source>
</evidence>
<gene>
    <name evidence="2" type="ORF">NCGR_LOCUS6941</name>
</gene>